<evidence type="ECO:0000256" key="1">
    <source>
        <dbReference type="SAM" id="MobiDB-lite"/>
    </source>
</evidence>
<dbReference type="EMBL" id="BRXX01000549">
    <property type="protein sequence ID" value="GMH46597.1"/>
    <property type="molecule type" value="Genomic_DNA"/>
</dbReference>
<feature type="region of interest" description="Disordered" evidence="1">
    <location>
        <begin position="194"/>
        <end position="219"/>
    </location>
</feature>
<comment type="caution">
    <text evidence="2">The sequence shown here is derived from an EMBL/GenBank/DDBJ whole genome shotgun (WGS) entry which is preliminary data.</text>
</comment>
<gene>
    <name evidence="2" type="ORF">TrVE_jg8885</name>
</gene>
<evidence type="ECO:0000313" key="3">
    <source>
        <dbReference type="Proteomes" id="UP001165160"/>
    </source>
</evidence>
<sequence>MGRVWLRTFCHPSQTTVTHAFVIGSTVGGLSERIGTFLINDDTTTFADLRQKIEVFNDNGMNRRTAMFQDLLHLMATSANPHGYEGKKKMKYRFGVIEGIGGQELGDSNFTRDYDKSLVPRLIASGVESEPIKEVVGNLLELDILLVPVSQIRPQDGSVTSQIWQDTFETEEEKMKRTVATINAIDLTKYSPDKIQAANNPNRTEEEEAMELAESGEFN</sequence>
<organism evidence="2 3">
    <name type="scientific">Triparma verrucosa</name>
    <dbReference type="NCBI Taxonomy" id="1606542"/>
    <lineage>
        <taxon>Eukaryota</taxon>
        <taxon>Sar</taxon>
        <taxon>Stramenopiles</taxon>
        <taxon>Ochrophyta</taxon>
        <taxon>Bolidophyceae</taxon>
        <taxon>Parmales</taxon>
        <taxon>Triparmaceae</taxon>
        <taxon>Triparma</taxon>
    </lineage>
</organism>
<proteinExistence type="predicted"/>
<accession>A0A9W6Z896</accession>
<evidence type="ECO:0000313" key="2">
    <source>
        <dbReference type="EMBL" id="GMH46597.1"/>
    </source>
</evidence>
<reference evidence="3" key="1">
    <citation type="journal article" date="2023" name="Commun. Biol.">
        <title>Genome analysis of Parmales, the sister group of diatoms, reveals the evolutionary specialization of diatoms from phago-mixotrophs to photoautotrophs.</title>
        <authorList>
            <person name="Ban H."/>
            <person name="Sato S."/>
            <person name="Yoshikawa S."/>
            <person name="Yamada K."/>
            <person name="Nakamura Y."/>
            <person name="Ichinomiya M."/>
            <person name="Sato N."/>
            <person name="Blanc-Mathieu R."/>
            <person name="Endo H."/>
            <person name="Kuwata A."/>
            <person name="Ogata H."/>
        </authorList>
    </citation>
    <scope>NUCLEOTIDE SEQUENCE [LARGE SCALE GENOMIC DNA]</scope>
    <source>
        <strain evidence="3">NIES 3699</strain>
    </source>
</reference>
<dbReference type="Proteomes" id="UP001165160">
    <property type="component" value="Unassembled WGS sequence"/>
</dbReference>
<protein>
    <submittedName>
        <fullName evidence="2">Uncharacterized protein</fullName>
    </submittedName>
</protein>
<keyword evidence="3" id="KW-1185">Reference proteome</keyword>
<name>A0A9W6Z896_9STRA</name>
<dbReference type="AlphaFoldDB" id="A0A9W6Z896"/>